<reference evidence="2 3" key="1">
    <citation type="journal article" date="2015" name="Infect. Genet. Evol.">
        <title>Genomic sequences of six botulinum neurotoxin-producing strains representing three clostridial species illustrate the mobility and diversity of botulinum neurotoxin genes.</title>
        <authorList>
            <person name="Smith T.J."/>
            <person name="Hill K.K."/>
            <person name="Xie G."/>
            <person name="Foley B.T."/>
            <person name="Williamson C.H."/>
            <person name="Foster J.T."/>
            <person name="Johnson S.L."/>
            <person name="Chertkov O."/>
            <person name="Teshima H."/>
            <person name="Gibbons H.S."/>
            <person name="Johnsky L.A."/>
            <person name="Karavis M.A."/>
            <person name="Smith L.A."/>
        </authorList>
    </citation>
    <scope>NUCLEOTIDE SEQUENCE [LARGE SCALE GENOMIC DNA]</scope>
    <source>
        <strain evidence="2">Sullivan</strain>
    </source>
</reference>
<accession>A0A0A7FXC8</accession>
<feature type="transmembrane region" description="Helical" evidence="1">
    <location>
        <begin position="115"/>
        <end position="134"/>
    </location>
</feature>
<dbReference type="GO" id="GO:0005886">
    <property type="term" value="C:plasma membrane"/>
    <property type="evidence" value="ECO:0007669"/>
    <property type="project" value="TreeGrafter"/>
</dbReference>
<evidence type="ECO:0000256" key="1">
    <source>
        <dbReference type="SAM" id="Phobius"/>
    </source>
</evidence>
<sequence>MKWLFVLEGILLAIVGIIFFMYPLEALIELTMIVGIFILVAGIISIIKSFKADRKGMYIFNGVVDILFGLTLWFSPIYSSEMLVIFFGVWGLIRGISLLVGEFQYKTAGFNVNTLYTIAIIILSLLVILYPVIALAFTPILIGIYLILIAVFEVYLCFKF</sequence>
<dbReference type="OrthoDB" id="1938293at2"/>
<dbReference type="STRING" id="1561.NPD11_1491"/>
<evidence type="ECO:0000313" key="2">
    <source>
        <dbReference type="EMBL" id="AIY84252.1"/>
    </source>
</evidence>
<gene>
    <name evidence="2" type="ORF">U729_1507</name>
</gene>
<evidence type="ECO:0008006" key="4">
    <source>
        <dbReference type="Google" id="ProtNLM"/>
    </source>
</evidence>
<feature type="transmembrane region" description="Helical" evidence="1">
    <location>
        <begin position="140"/>
        <end position="158"/>
    </location>
</feature>
<dbReference type="KEGG" id="cbv:U729_1507"/>
<dbReference type="AlphaFoldDB" id="A0A0A7FXC8"/>
<dbReference type="PANTHER" id="PTHR34989">
    <property type="entry name" value="PROTEIN HDED"/>
    <property type="match status" value="1"/>
</dbReference>
<dbReference type="Pfam" id="PF03729">
    <property type="entry name" value="DUF308"/>
    <property type="match status" value="2"/>
</dbReference>
<feature type="transmembrane region" description="Helical" evidence="1">
    <location>
        <begin position="84"/>
        <end position="103"/>
    </location>
</feature>
<keyword evidence="1" id="KW-1133">Transmembrane helix</keyword>
<keyword evidence="1" id="KW-0472">Membrane</keyword>
<keyword evidence="1" id="KW-0812">Transmembrane</keyword>
<dbReference type="RefSeq" id="WP_039313221.1">
    <property type="nucleotide sequence ID" value="NZ_CP006905.1"/>
</dbReference>
<keyword evidence="3" id="KW-1185">Reference proteome</keyword>
<feature type="transmembrane region" description="Helical" evidence="1">
    <location>
        <begin position="5"/>
        <end position="24"/>
    </location>
</feature>
<feature type="transmembrane region" description="Helical" evidence="1">
    <location>
        <begin position="30"/>
        <end position="47"/>
    </location>
</feature>
<proteinExistence type="predicted"/>
<feature type="transmembrane region" description="Helical" evidence="1">
    <location>
        <begin position="59"/>
        <end position="78"/>
    </location>
</feature>
<dbReference type="HOGENOM" id="CLU_137255_0_0_9"/>
<evidence type="ECO:0000313" key="3">
    <source>
        <dbReference type="Proteomes" id="UP000030635"/>
    </source>
</evidence>
<dbReference type="Proteomes" id="UP000030635">
    <property type="component" value="Chromosome"/>
</dbReference>
<dbReference type="InterPro" id="IPR005325">
    <property type="entry name" value="DUF308_memb"/>
</dbReference>
<name>A0A0A7FXC8_9CLOT</name>
<dbReference type="PANTHER" id="PTHR34989:SF1">
    <property type="entry name" value="PROTEIN HDED"/>
    <property type="match status" value="1"/>
</dbReference>
<dbReference type="eggNOG" id="COG3247">
    <property type="taxonomic scope" value="Bacteria"/>
</dbReference>
<organism evidence="2 3">
    <name type="scientific">Clostridium baratii str. Sullivan</name>
    <dbReference type="NCBI Taxonomy" id="1415775"/>
    <lineage>
        <taxon>Bacteria</taxon>
        <taxon>Bacillati</taxon>
        <taxon>Bacillota</taxon>
        <taxon>Clostridia</taxon>
        <taxon>Eubacteriales</taxon>
        <taxon>Clostridiaceae</taxon>
        <taxon>Clostridium</taxon>
    </lineage>
</organism>
<protein>
    <recommendedName>
        <fullName evidence="4">Acid-resistance membrane protein</fullName>
    </recommendedName>
</protein>
<dbReference type="EMBL" id="CP006905">
    <property type="protein sequence ID" value="AIY84252.1"/>
    <property type="molecule type" value="Genomic_DNA"/>
</dbReference>
<dbReference type="InterPro" id="IPR052712">
    <property type="entry name" value="Acid_resist_chaperone_HdeD"/>
</dbReference>